<protein>
    <recommendedName>
        <fullName evidence="3">C3H1-type domain-containing protein</fullName>
    </recommendedName>
</protein>
<feature type="compositionally biased region" description="Basic and acidic residues" evidence="2">
    <location>
        <begin position="320"/>
        <end position="333"/>
    </location>
</feature>
<feature type="region of interest" description="Disordered" evidence="2">
    <location>
        <begin position="13"/>
        <end position="40"/>
    </location>
</feature>
<dbReference type="RefSeq" id="XP_009498160.1">
    <property type="nucleotide sequence ID" value="XM_009499885.1"/>
</dbReference>
<feature type="region of interest" description="Disordered" evidence="2">
    <location>
        <begin position="217"/>
        <end position="253"/>
    </location>
</feature>
<keyword evidence="5" id="KW-1185">Reference proteome</keyword>
<evidence type="ECO:0000313" key="4">
    <source>
        <dbReference type="EMBL" id="KCV67433.1"/>
    </source>
</evidence>
<keyword evidence="1" id="KW-0479">Metal-binding</keyword>
<dbReference type="Gene3D" id="3.30.1370.110">
    <property type="match status" value="1"/>
</dbReference>
<dbReference type="EMBL" id="KB932219">
    <property type="protein sequence ID" value="KCV67433.1"/>
    <property type="molecule type" value="Genomic_DNA"/>
</dbReference>
<dbReference type="Proteomes" id="UP000030693">
    <property type="component" value="Unassembled WGS sequence"/>
</dbReference>
<dbReference type="AlphaFoldDB" id="A0A058Z0I9"/>
<evidence type="ECO:0000259" key="3">
    <source>
        <dbReference type="PROSITE" id="PS50103"/>
    </source>
</evidence>
<evidence type="ECO:0000313" key="5">
    <source>
        <dbReference type="Proteomes" id="UP000030693"/>
    </source>
</evidence>
<evidence type="ECO:0000256" key="2">
    <source>
        <dbReference type="SAM" id="MobiDB-lite"/>
    </source>
</evidence>
<sequence length="512" mass="52979">MAALVFLFSSAERRAAPPGPGPGALPAGPERAGGSPVFGRGDFGRAGPACALAQQLANGLATRHIGPTSTRPLNRALAVGPAEDLVSVGRADDTPGRGRPSSGPTARKQRQQASITFEVGVPHVSEEAISADKAIFYTGSVCPDYVSLEGCSLGDKCGLQHPALASATAQLVLEYPGDLGSASQAFERGPVLADWLGGLVDRLEQLDDLFGRCADYAPPAGPVDPEPGSGPGAATSAEDFPSLPRTAAPAAGQTSLAAEMQLAFDSRRLLHTQPTPDAVHVRRPGAPAAGTTGPATAASPAPGAEAEAEAEAGLGSAQAPRREEAPPARDSHALRAPRAIRASYAALRPVGDLYHRQRRQAFALLEEHKRLVAEEGSAHALALQTLRRELAAAHWAAARAIFRERNRSLDPLAVRAGDLDGLVDFMGLHPGEAIHFLDALLEGAAREARRLGRPLVVHLVTGLAGNAPASDARGKAQQAVASHLTQRGILFKDNAVFGCPGLLSAEVRPGAK</sequence>
<reference evidence="4" key="1">
    <citation type="submission" date="2013-04" db="EMBL/GenBank/DDBJ databases">
        <title>The Genome Sequence of Fonticula alba ATCC 38817.</title>
        <authorList>
            <consortium name="The Broad Institute Genomics Platform"/>
            <person name="Russ C."/>
            <person name="Cuomo C."/>
            <person name="Burger G."/>
            <person name="Gray M.W."/>
            <person name="Holland P.W.H."/>
            <person name="King N."/>
            <person name="Lang F.B.F."/>
            <person name="Roger A.J."/>
            <person name="Ruiz-Trillo I."/>
            <person name="Brown M."/>
            <person name="Walker B."/>
            <person name="Young S."/>
            <person name="Zeng Q."/>
            <person name="Gargeya S."/>
            <person name="Fitzgerald M."/>
            <person name="Haas B."/>
            <person name="Abouelleil A."/>
            <person name="Allen A.W."/>
            <person name="Alvarado L."/>
            <person name="Arachchi H.M."/>
            <person name="Berlin A.M."/>
            <person name="Chapman S.B."/>
            <person name="Gainer-Dewar J."/>
            <person name="Goldberg J."/>
            <person name="Griggs A."/>
            <person name="Gujja S."/>
            <person name="Hansen M."/>
            <person name="Howarth C."/>
            <person name="Imamovic A."/>
            <person name="Ireland A."/>
            <person name="Larimer J."/>
            <person name="McCowan C."/>
            <person name="Murphy C."/>
            <person name="Pearson M."/>
            <person name="Poon T.W."/>
            <person name="Priest M."/>
            <person name="Roberts A."/>
            <person name="Saif S."/>
            <person name="Shea T."/>
            <person name="Sisk P."/>
            <person name="Sykes S."/>
            <person name="Wortman J."/>
            <person name="Nusbaum C."/>
            <person name="Birren B."/>
        </authorList>
    </citation>
    <scope>NUCLEOTIDE SEQUENCE [LARGE SCALE GENOMIC DNA]</scope>
    <source>
        <strain evidence="4">ATCC 38817</strain>
    </source>
</reference>
<dbReference type="InterPro" id="IPR000571">
    <property type="entry name" value="Znf_CCCH"/>
</dbReference>
<dbReference type="GeneID" id="20530851"/>
<feature type="compositionally biased region" description="Low complexity" evidence="2">
    <location>
        <begin position="24"/>
        <end position="34"/>
    </location>
</feature>
<accession>A0A058Z0I9</accession>
<proteinExistence type="predicted"/>
<evidence type="ECO:0000256" key="1">
    <source>
        <dbReference type="PROSITE-ProRule" id="PRU00723"/>
    </source>
</evidence>
<organism evidence="4">
    <name type="scientific">Fonticula alba</name>
    <name type="common">Slime mold</name>
    <dbReference type="NCBI Taxonomy" id="691883"/>
    <lineage>
        <taxon>Eukaryota</taxon>
        <taxon>Rotosphaerida</taxon>
        <taxon>Fonticulaceae</taxon>
        <taxon>Fonticula</taxon>
    </lineage>
</organism>
<feature type="region of interest" description="Disordered" evidence="2">
    <location>
        <begin position="274"/>
        <end position="335"/>
    </location>
</feature>
<keyword evidence="1" id="KW-0863">Zinc-finger</keyword>
<keyword evidence="1" id="KW-0862">Zinc</keyword>
<feature type="zinc finger region" description="C3H1-type" evidence="1">
    <location>
        <begin position="136"/>
        <end position="164"/>
    </location>
</feature>
<gene>
    <name evidence="4" type="ORF">H696_06126</name>
</gene>
<feature type="compositionally biased region" description="Low complexity" evidence="2">
    <location>
        <begin position="284"/>
        <end position="305"/>
    </location>
</feature>
<name>A0A058Z0I9_FONAL</name>
<dbReference type="PROSITE" id="PS50103">
    <property type="entry name" value="ZF_C3H1"/>
    <property type="match status" value="1"/>
</dbReference>
<feature type="domain" description="C3H1-type" evidence="3">
    <location>
        <begin position="136"/>
        <end position="164"/>
    </location>
</feature>
<feature type="region of interest" description="Disordered" evidence="2">
    <location>
        <begin position="84"/>
        <end position="112"/>
    </location>
</feature>
<dbReference type="InterPro" id="IPR036063">
    <property type="entry name" value="Smr_dom_sf"/>
</dbReference>
<dbReference type="GO" id="GO:0008270">
    <property type="term" value="F:zinc ion binding"/>
    <property type="evidence" value="ECO:0007669"/>
    <property type="project" value="UniProtKB-KW"/>
</dbReference>